<dbReference type="PROSITE" id="PS51918">
    <property type="entry name" value="RADICAL_SAM"/>
    <property type="match status" value="1"/>
</dbReference>
<feature type="domain" description="Radical SAM core" evidence="8">
    <location>
        <begin position="476"/>
        <end position="745"/>
    </location>
</feature>
<feature type="region of interest" description="Disordered" evidence="7">
    <location>
        <begin position="331"/>
        <end position="384"/>
    </location>
</feature>
<evidence type="ECO:0000256" key="2">
    <source>
        <dbReference type="ARBA" id="ARBA00022691"/>
    </source>
</evidence>
<evidence type="ECO:0000259" key="8">
    <source>
        <dbReference type="PROSITE" id="PS51918"/>
    </source>
</evidence>
<feature type="region of interest" description="Disordered" evidence="7">
    <location>
        <begin position="86"/>
        <end position="116"/>
    </location>
</feature>
<keyword evidence="3 6" id="KW-0479">Metal-binding</keyword>
<evidence type="ECO:0000256" key="5">
    <source>
        <dbReference type="ARBA" id="ARBA00023014"/>
    </source>
</evidence>
<dbReference type="Pfam" id="PF08497">
    <property type="entry name" value="Radical_SAM_N"/>
    <property type="match status" value="1"/>
</dbReference>
<dbReference type="EMBL" id="CP008746">
    <property type="protein sequence ID" value="AKJ37156.1"/>
    <property type="molecule type" value="Genomic_DNA"/>
</dbReference>
<dbReference type="InterPro" id="IPR023404">
    <property type="entry name" value="rSAM_horseshoe"/>
</dbReference>
<dbReference type="InterPro" id="IPR020612">
    <property type="entry name" value="Methylthiotransferase_CS"/>
</dbReference>
<dbReference type="NCBIfam" id="TIGR03904">
    <property type="entry name" value="SAM_YgiQ"/>
    <property type="match status" value="1"/>
</dbReference>
<feature type="binding site" evidence="6">
    <location>
        <position position="494"/>
    </location>
    <ligand>
        <name>[4Fe-4S] cluster</name>
        <dbReference type="ChEBI" id="CHEBI:49883"/>
        <note>4Fe-4S-S-AdoMet</note>
    </ligand>
</feature>
<dbReference type="InterPro" id="IPR024560">
    <property type="entry name" value="UPF0313_C"/>
</dbReference>
<comment type="cofactor">
    <cofactor evidence="6">
        <name>[4Fe-4S] cluster</name>
        <dbReference type="ChEBI" id="CHEBI:49883"/>
    </cofactor>
    <text evidence="6">Binds 1 [4Fe-4S] cluster. The cluster is coordinated with 3 cysteines and an exchangeable S-adenosyl-L-methionine.</text>
</comment>
<evidence type="ECO:0000256" key="3">
    <source>
        <dbReference type="ARBA" id="ARBA00022723"/>
    </source>
</evidence>
<reference evidence="10" key="1">
    <citation type="submission" date="2014-06" db="EMBL/GenBank/DDBJ databases">
        <title>The complete genome sequence of Methanosarcina barkeri CM1.</title>
        <authorList>
            <consortium name="Pastoral Greenhouse Gas Research Consortium"/>
            <person name="Lambie S.C."/>
            <person name="Leahy S.C."/>
            <person name="Kelly W.J."/>
            <person name="Li D."/>
            <person name="Reilly K."/>
            <person name="Attwood G.T."/>
            <person name="Altermann E."/>
        </authorList>
    </citation>
    <scope>NUCLEOTIDE SEQUENCE [LARGE SCALE GENOMIC DNA]</scope>
    <source>
        <strain evidence="10">CM1</strain>
    </source>
</reference>
<dbReference type="PROSITE" id="PS01278">
    <property type="entry name" value="MTTASE_RADICAL"/>
    <property type="match status" value="1"/>
</dbReference>
<reference evidence="9 10" key="2">
    <citation type="journal article" date="2015" name="Stand. Genomic Sci.">
        <title>The complete genome sequence of the rumen methanogen Methanosarcina barkeri CM1.</title>
        <authorList>
            <person name="Lambie S.C."/>
            <person name="Kelly W.J."/>
            <person name="Leahy S.C."/>
            <person name="Li D."/>
            <person name="Reilly K."/>
            <person name="McAllister T.A."/>
            <person name="Valle E.R."/>
            <person name="Attwood G.T."/>
            <person name="Altermann E."/>
        </authorList>
    </citation>
    <scope>NUCLEOTIDE SEQUENCE [LARGE SCALE GENOMIC DNA]</scope>
    <source>
        <strain evidence="9 10">CM1</strain>
    </source>
</reference>
<evidence type="ECO:0000256" key="4">
    <source>
        <dbReference type="ARBA" id="ARBA00023004"/>
    </source>
</evidence>
<keyword evidence="2 6" id="KW-0949">S-adenosyl-L-methionine</keyword>
<dbReference type="SUPFAM" id="SSF102114">
    <property type="entry name" value="Radical SAM enzymes"/>
    <property type="match status" value="1"/>
</dbReference>
<organism evidence="9 10">
    <name type="scientific">Methanosarcina barkeri CM1</name>
    <dbReference type="NCBI Taxonomy" id="796385"/>
    <lineage>
        <taxon>Archaea</taxon>
        <taxon>Methanobacteriati</taxon>
        <taxon>Methanobacteriota</taxon>
        <taxon>Stenosarchaea group</taxon>
        <taxon>Methanomicrobia</taxon>
        <taxon>Methanosarcinales</taxon>
        <taxon>Methanosarcinaceae</taxon>
        <taxon>Methanosarcina</taxon>
    </lineage>
</organism>
<dbReference type="SFLD" id="SFLDS00029">
    <property type="entry name" value="Radical_SAM"/>
    <property type="match status" value="1"/>
</dbReference>
<dbReference type="AlphaFoldDB" id="A0A0G3C597"/>
<dbReference type="GO" id="GO:0003824">
    <property type="term" value="F:catalytic activity"/>
    <property type="evidence" value="ECO:0007669"/>
    <property type="project" value="InterPro"/>
</dbReference>
<feature type="region of interest" description="Disordered" evidence="7">
    <location>
        <begin position="1"/>
        <end position="74"/>
    </location>
</feature>
<feature type="compositionally biased region" description="Basic residues" evidence="7">
    <location>
        <begin position="95"/>
        <end position="109"/>
    </location>
</feature>
<dbReference type="Proteomes" id="UP000035331">
    <property type="component" value="Chromosome"/>
</dbReference>
<dbReference type="Gene3D" id="3.80.30.20">
    <property type="entry name" value="tm_1862 like domain"/>
    <property type="match status" value="1"/>
</dbReference>
<name>A0A0G3C597_METBA</name>
<evidence type="ECO:0000313" key="10">
    <source>
        <dbReference type="Proteomes" id="UP000035331"/>
    </source>
</evidence>
<dbReference type="GO" id="GO:0051539">
    <property type="term" value="F:4 iron, 4 sulfur cluster binding"/>
    <property type="evidence" value="ECO:0007669"/>
    <property type="project" value="UniProtKB-KW"/>
</dbReference>
<dbReference type="GO" id="GO:0005506">
    <property type="term" value="F:iron ion binding"/>
    <property type="evidence" value="ECO:0007669"/>
    <property type="project" value="UniProtKB-UniRule"/>
</dbReference>
<evidence type="ECO:0000256" key="7">
    <source>
        <dbReference type="SAM" id="MobiDB-lite"/>
    </source>
</evidence>
<dbReference type="InterPro" id="IPR058240">
    <property type="entry name" value="rSAM_sf"/>
</dbReference>
<feature type="binding site" evidence="6">
    <location>
        <position position="497"/>
    </location>
    <ligand>
        <name>[4Fe-4S] cluster</name>
        <dbReference type="ChEBI" id="CHEBI:49883"/>
        <note>4Fe-4S-S-AdoMet</note>
    </ligand>
</feature>
<evidence type="ECO:0000256" key="6">
    <source>
        <dbReference type="HAMAP-Rule" id="MF_01251"/>
    </source>
</evidence>
<dbReference type="InterPro" id="IPR006638">
    <property type="entry name" value="Elp3/MiaA/NifB-like_rSAM"/>
</dbReference>
<dbReference type="SFLD" id="SFLDG01069">
    <property type="entry name" value="UPF0313"/>
    <property type="match status" value="1"/>
</dbReference>
<dbReference type="HAMAP" id="MF_01251">
    <property type="entry name" value="UPF0313"/>
    <property type="match status" value="1"/>
</dbReference>
<dbReference type="InterPro" id="IPR013704">
    <property type="entry name" value="UPF0313_N"/>
</dbReference>
<evidence type="ECO:0000256" key="1">
    <source>
        <dbReference type="ARBA" id="ARBA00022485"/>
    </source>
</evidence>
<evidence type="ECO:0000313" key="9">
    <source>
        <dbReference type="EMBL" id="AKJ37156.1"/>
    </source>
</evidence>
<dbReference type="InterPro" id="IPR007197">
    <property type="entry name" value="rSAM"/>
</dbReference>
<feature type="binding site" evidence="6">
    <location>
        <position position="490"/>
    </location>
    <ligand>
        <name>[4Fe-4S] cluster</name>
        <dbReference type="ChEBI" id="CHEBI:49883"/>
        <note>4Fe-4S-S-AdoMet</note>
    </ligand>
</feature>
<dbReference type="PANTHER" id="PTHR32331:SF0">
    <property type="entry name" value="UPF0313 PROTEIN YGIQ"/>
    <property type="match status" value="1"/>
</dbReference>
<dbReference type="SFLD" id="SFLDG01082">
    <property type="entry name" value="B12-binding_domain_containing"/>
    <property type="match status" value="1"/>
</dbReference>
<feature type="compositionally biased region" description="Basic and acidic residues" evidence="7">
    <location>
        <begin position="34"/>
        <end position="74"/>
    </location>
</feature>
<proteinExistence type="inferred from homology"/>
<keyword evidence="4 6" id="KW-0408">Iron</keyword>
<protein>
    <submittedName>
        <fullName evidence="9">Radical SAM domain-containing protein</fullName>
    </submittedName>
</protein>
<accession>A0A0G3C597</accession>
<keyword evidence="1 6" id="KW-0004">4Fe-4S</keyword>
<keyword evidence="5 6" id="KW-0411">Iron-sulfur</keyword>
<dbReference type="PANTHER" id="PTHR32331">
    <property type="entry name" value="UPF0313 PROTEIN YGIQ"/>
    <property type="match status" value="1"/>
</dbReference>
<gene>
    <name evidence="9" type="ORF">MCM1_0029</name>
</gene>
<sequence length="782" mass="88867">MAKDTAISKKNKNLSPEKPNKERPSRKTGSFVPKKAELRQKTQDGVELRVKSGIKPEKTEGKKAEGKKTEWKKTEGKFSEVKLSKVNFPTEVRRKPGKGSKTKHRKKERKEKSVSSRIPASKFLPISPEEIKARGWEELDIILISGDAYVDHSSFGTAIIGRVLEDAGFRVGVIAQPRWDSPEDFKKLGKPRLFFSVSAGNTDSMVSNLTPGLKPRNKDAYSPEGKTGLRPNRSVIIYSNRIKEAFPEVPIVMGGIEASLRRFAHYDYLSDKVRQSILADAPADLIVYGMGELQIVEIAKRLQVGEDIRNIRDIPGTVWKMEVKAWKELKERAEKSDNRSNKKEQEKSEKEVLKKEKSEQGIPEKEKLEQEVLEKEKSGQEDEKIAEDATTFLKQYLEIPSFSEVSQDKTAFAKAFRIYFAEQNPVTGKGVIQPHPKTVIVQNRPMRLLTEAEMDHVYELPFTGETHPSYTEPVPALEMVKFSLTTHRGCFGGCAFCAITEHQGRMIASRSIESVLREAKKLTEKPDFKGIINGVGGPSANMYGMECKTWEKKGACLDKSCLYPRICPALDTSHKKLLELLRRLRELPGVRHVFTGYGVRYDLALKDEEYLGELCAYHISGQLRIAPEHFSRKVTNVMCKPGREVYEKFTQKFTELNRKCGKEQYIVNYLMSGHPGCTLEDMIEMAEYVRDHGGYTEQVQDFTPTPMTVSTCMYYTGLDPFTGKKVYVARGKKEKAMQRALMHYRNPANYELVYEALEKAGRLDLVGNAHKCLIRRKEKRKK</sequence>
<comment type="similarity">
    <text evidence="6">Belongs to the UPF0313 family.</text>
</comment>
<dbReference type="SMART" id="SM00729">
    <property type="entry name" value="Elp3"/>
    <property type="match status" value="1"/>
</dbReference>
<dbReference type="InterPro" id="IPR022946">
    <property type="entry name" value="UPF0313"/>
</dbReference>
<dbReference type="PATRIC" id="fig|796385.3.peg.32"/>
<dbReference type="Pfam" id="PF11842">
    <property type="entry name" value="DUF3362"/>
    <property type="match status" value="1"/>
</dbReference>
<dbReference type="Pfam" id="PF04055">
    <property type="entry name" value="Radical_SAM"/>
    <property type="match status" value="1"/>
</dbReference>